<evidence type="ECO:0000256" key="8">
    <source>
        <dbReference type="SAM" id="Phobius"/>
    </source>
</evidence>
<keyword evidence="3" id="KW-1003">Cell membrane</keyword>
<feature type="transmembrane region" description="Helical" evidence="8">
    <location>
        <begin position="43"/>
        <end position="66"/>
    </location>
</feature>
<dbReference type="EMBL" id="JAJEPX010000017">
    <property type="protein sequence ID" value="MCC2176865.1"/>
    <property type="molecule type" value="Genomic_DNA"/>
</dbReference>
<evidence type="ECO:0000256" key="6">
    <source>
        <dbReference type="ARBA" id="ARBA00023136"/>
    </source>
</evidence>
<dbReference type="NCBIfam" id="TIGR01065">
    <property type="entry name" value="hlyIII"/>
    <property type="match status" value="1"/>
</dbReference>
<dbReference type="GO" id="GO:0140911">
    <property type="term" value="F:pore-forming activity"/>
    <property type="evidence" value="ECO:0007669"/>
    <property type="project" value="InterPro"/>
</dbReference>
<feature type="binding site" evidence="7">
    <location>
        <position position="194"/>
    </location>
    <ligand>
        <name>Zn(2+)</name>
        <dbReference type="ChEBI" id="CHEBI:29105"/>
    </ligand>
</feature>
<dbReference type="PANTHER" id="PTHR20855:SF3">
    <property type="entry name" value="LD03007P"/>
    <property type="match status" value="1"/>
</dbReference>
<dbReference type="GO" id="GO:0005886">
    <property type="term" value="C:plasma membrane"/>
    <property type="evidence" value="ECO:0007669"/>
    <property type="project" value="UniProtKB-SubCell"/>
</dbReference>
<evidence type="ECO:0000313" key="9">
    <source>
        <dbReference type="EMBL" id="MCC2176865.1"/>
    </source>
</evidence>
<keyword evidence="5 8" id="KW-1133">Transmembrane helix</keyword>
<protein>
    <submittedName>
        <fullName evidence="9">Hemolysin III family protein</fullName>
    </submittedName>
</protein>
<accession>A0AAW4W6W3</accession>
<evidence type="ECO:0000313" key="10">
    <source>
        <dbReference type="Proteomes" id="UP001298753"/>
    </source>
</evidence>
<dbReference type="PANTHER" id="PTHR20855">
    <property type="entry name" value="ADIPOR/PROGESTIN RECEPTOR-RELATED"/>
    <property type="match status" value="1"/>
</dbReference>
<sequence length="217" mass="23505">MPRAFLKAREPFSSYSHFIGAVLSGAGLFVLLVRLLFDSSVTGSLAAAAVVFCLSLIALYSASSVYHFSGRGEAVLRRLKKLDHSMIYVLIAGSYTPIILKFMPAPRSYIFLGVIWLIALTGIAIKLLWIDAPRLIGTALYLALGWAIAFDFGVVLSMPAPAIALLAAGGLSYTVGGVIYIAKKPNLGKMIGFHELFHLFVIVGSVCHYLMVFLYVL</sequence>
<feature type="transmembrane region" description="Helical" evidence="8">
    <location>
        <begin position="12"/>
        <end position="37"/>
    </location>
</feature>
<keyword evidence="6 8" id="KW-0472">Membrane</keyword>
<gene>
    <name evidence="9" type="ORF">LKD22_06955</name>
</gene>
<evidence type="ECO:0000256" key="2">
    <source>
        <dbReference type="ARBA" id="ARBA00008488"/>
    </source>
</evidence>
<feature type="transmembrane region" description="Helical" evidence="8">
    <location>
        <begin position="136"/>
        <end position="156"/>
    </location>
</feature>
<dbReference type="GO" id="GO:0046872">
    <property type="term" value="F:metal ion binding"/>
    <property type="evidence" value="ECO:0007669"/>
    <property type="project" value="UniProtKB-KW"/>
</dbReference>
<comment type="caution">
    <text evidence="9">The sequence shown here is derived from an EMBL/GenBank/DDBJ whole genome shotgun (WGS) entry which is preliminary data.</text>
</comment>
<keyword evidence="10" id="KW-1185">Reference proteome</keyword>
<keyword evidence="4 8" id="KW-0812">Transmembrane</keyword>
<evidence type="ECO:0000256" key="4">
    <source>
        <dbReference type="ARBA" id="ARBA00022692"/>
    </source>
</evidence>
<feature type="binding site" evidence="7">
    <location>
        <position position="198"/>
    </location>
    <ligand>
        <name>Zn(2+)</name>
        <dbReference type="ChEBI" id="CHEBI:29105"/>
    </ligand>
</feature>
<evidence type="ECO:0000256" key="5">
    <source>
        <dbReference type="ARBA" id="ARBA00022989"/>
    </source>
</evidence>
<feature type="transmembrane region" description="Helical" evidence="8">
    <location>
        <begin position="193"/>
        <end position="216"/>
    </location>
</feature>
<dbReference type="InterPro" id="IPR005744">
    <property type="entry name" value="Hy-lIII"/>
</dbReference>
<proteinExistence type="inferred from homology"/>
<name>A0AAW4W6W3_9FIRM</name>
<dbReference type="InterPro" id="IPR004254">
    <property type="entry name" value="AdipoR/HlyIII-related"/>
</dbReference>
<dbReference type="AlphaFoldDB" id="A0AAW4W6W3"/>
<comment type="similarity">
    <text evidence="2">Belongs to the UPF0073 (Hly-III) family.</text>
</comment>
<feature type="binding site" evidence="7">
    <location>
        <position position="67"/>
    </location>
    <ligand>
        <name>Zn(2+)</name>
        <dbReference type="ChEBI" id="CHEBI:29105"/>
    </ligand>
</feature>
<organism evidence="9 10">
    <name type="scientific">Agathobaculum butyriciproducens</name>
    <dbReference type="NCBI Taxonomy" id="1628085"/>
    <lineage>
        <taxon>Bacteria</taxon>
        <taxon>Bacillati</taxon>
        <taxon>Bacillota</taxon>
        <taxon>Clostridia</taxon>
        <taxon>Eubacteriales</taxon>
        <taxon>Butyricicoccaceae</taxon>
        <taxon>Agathobaculum</taxon>
    </lineage>
</organism>
<feature type="transmembrane region" description="Helical" evidence="8">
    <location>
        <begin position="162"/>
        <end position="181"/>
    </location>
</feature>
<dbReference type="RefSeq" id="WP_117492125.1">
    <property type="nucleotide sequence ID" value="NZ_DBGBDM010000015.1"/>
</dbReference>
<keyword evidence="7" id="KW-0479">Metal-binding</keyword>
<feature type="transmembrane region" description="Helical" evidence="8">
    <location>
        <begin position="86"/>
        <end position="103"/>
    </location>
</feature>
<comment type="subcellular location">
    <subcellularLocation>
        <location evidence="1">Cell membrane</location>
        <topology evidence="1">Multi-pass membrane protein</topology>
    </subcellularLocation>
</comment>
<evidence type="ECO:0000256" key="7">
    <source>
        <dbReference type="PIRSR" id="PIRSR604254-1"/>
    </source>
</evidence>
<keyword evidence="7" id="KW-0862">Zinc</keyword>
<feature type="transmembrane region" description="Helical" evidence="8">
    <location>
        <begin position="109"/>
        <end position="129"/>
    </location>
</feature>
<reference evidence="9 10" key="1">
    <citation type="submission" date="2021-10" db="EMBL/GenBank/DDBJ databases">
        <title>Anaerobic single-cell dispensing facilitates the cultivation of human gut bacteria.</title>
        <authorList>
            <person name="Afrizal A."/>
        </authorList>
    </citation>
    <scope>NUCLEOTIDE SEQUENCE [LARGE SCALE GENOMIC DNA]</scope>
    <source>
        <strain evidence="9 10">CLA-AA-H270</strain>
    </source>
</reference>
<dbReference type="GeneID" id="98660811"/>
<dbReference type="Pfam" id="PF03006">
    <property type="entry name" value="HlyIII"/>
    <property type="match status" value="1"/>
</dbReference>
<evidence type="ECO:0000256" key="3">
    <source>
        <dbReference type="ARBA" id="ARBA00022475"/>
    </source>
</evidence>
<evidence type="ECO:0000256" key="1">
    <source>
        <dbReference type="ARBA" id="ARBA00004651"/>
    </source>
</evidence>
<dbReference type="Proteomes" id="UP001298753">
    <property type="component" value="Unassembled WGS sequence"/>
</dbReference>